<proteinExistence type="predicted"/>
<feature type="non-terminal residue" evidence="2">
    <location>
        <position position="297"/>
    </location>
</feature>
<keyword evidence="3" id="KW-1185">Reference proteome</keyword>
<evidence type="ECO:0000313" key="3">
    <source>
        <dbReference type="Proteomes" id="UP000266841"/>
    </source>
</evidence>
<protein>
    <recommendedName>
        <fullName evidence="4">B30.2/SPRY domain-containing protein</fullName>
    </recommendedName>
</protein>
<name>K0TD26_THAOC</name>
<gene>
    <name evidence="2" type="ORF">THAOC_01629</name>
</gene>
<accession>K0TD26</accession>
<reference evidence="2 3" key="1">
    <citation type="journal article" date="2012" name="Genome Biol.">
        <title>Genome and low-iron response of an oceanic diatom adapted to chronic iron limitation.</title>
        <authorList>
            <person name="Lommer M."/>
            <person name="Specht M."/>
            <person name="Roy A.S."/>
            <person name="Kraemer L."/>
            <person name="Andreson R."/>
            <person name="Gutowska M.A."/>
            <person name="Wolf J."/>
            <person name="Bergner S.V."/>
            <person name="Schilhabel M.B."/>
            <person name="Klostermeier U.C."/>
            <person name="Beiko R.G."/>
            <person name="Rosenstiel P."/>
            <person name="Hippler M."/>
            <person name="Laroche J."/>
        </authorList>
    </citation>
    <scope>NUCLEOTIDE SEQUENCE [LARGE SCALE GENOMIC DNA]</scope>
    <source>
        <strain evidence="2 3">CCMP1005</strain>
    </source>
</reference>
<feature type="region of interest" description="Disordered" evidence="1">
    <location>
        <begin position="208"/>
        <end position="258"/>
    </location>
</feature>
<dbReference type="EMBL" id="AGNL01001951">
    <property type="protein sequence ID" value="EJK76598.1"/>
    <property type="molecule type" value="Genomic_DNA"/>
</dbReference>
<organism evidence="2 3">
    <name type="scientific">Thalassiosira oceanica</name>
    <name type="common">Marine diatom</name>
    <dbReference type="NCBI Taxonomy" id="159749"/>
    <lineage>
        <taxon>Eukaryota</taxon>
        <taxon>Sar</taxon>
        <taxon>Stramenopiles</taxon>
        <taxon>Ochrophyta</taxon>
        <taxon>Bacillariophyta</taxon>
        <taxon>Coscinodiscophyceae</taxon>
        <taxon>Thalassiosirophycidae</taxon>
        <taxon>Thalassiosirales</taxon>
        <taxon>Thalassiosiraceae</taxon>
        <taxon>Thalassiosira</taxon>
    </lineage>
</organism>
<dbReference type="InterPro" id="IPR043136">
    <property type="entry name" value="B30.2/SPRY_sf"/>
</dbReference>
<dbReference type="Gene3D" id="2.60.120.920">
    <property type="match status" value="1"/>
</dbReference>
<evidence type="ECO:0008006" key="4">
    <source>
        <dbReference type="Google" id="ProtNLM"/>
    </source>
</evidence>
<dbReference type="AlphaFoldDB" id="K0TD26"/>
<comment type="caution">
    <text evidence="2">The sequence shown here is derived from an EMBL/GenBank/DDBJ whole genome shotgun (WGS) entry which is preliminary data.</text>
</comment>
<dbReference type="Proteomes" id="UP000266841">
    <property type="component" value="Unassembled WGS sequence"/>
</dbReference>
<evidence type="ECO:0000313" key="2">
    <source>
        <dbReference type="EMBL" id="EJK76598.1"/>
    </source>
</evidence>
<sequence length="297" mass="32518">MRLVPRRDGLAQLGRTSARLPTLAEKLRSQRTAKWGEGSVHSCSYDCDDGRCRSTDWGNENCSSDWQGCEGLPGSGTIGMLLDLDKGTLSVFKNGRRLGAMKEGLSGEYCWFSLDLPPNRNPASPPAPSMGRGFTLRRFSTLLATSWSFPVTARPVDCRVTRRRPLGACTLFSKRRRPATNHRAPIAKSLPERCDFLSSALAALDIMTSRARPSGTRRPRTPRRTAQSLAARGTPALQARPRRGSGPGRRPRRASLLPGRALSTRARCWLDPRRGARTPDAVDLTIPSSRRAGDAVA</sequence>
<feature type="region of interest" description="Disordered" evidence="1">
    <location>
        <begin position="274"/>
        <end position="297"/>
    </location>
</feature>
<evidence type="ECO:0000256" key="1">
    <source>
        <dbReference type="SAM" id="MobiDB-lite"/>
    </source>
</evidence>